<accession>A0AA43QK92</accession>
<evidence type="ECO:0000256" key="1">
    <source>
        <dbReference type="SAM" id="MobiDB-lite"/>
    </source>
</evidence>
<reference evidence="2" key="1">
    <citation type="journal article" date="2023" name="Genome Biol. Evol.">
        <title>First Whole Genome Sequence and Flow Cytometry Genome Size Data for the Lichen-Forming Fungus Ramalina farinacea (Ascomycota).</title>
        <authorList>
            <person name="Llewellyn T."/>
            <person name="Mian S."/>
            <person name="Hill R."/>
            <person name="Leitch I.J."/>
            <person name="Gaya E."/>
        </authorList>
    </citation>
    <scope>NUCLEOTIDE SEQUENCE</scope>
    <source>
        <strain evidence="2">LIQ254RAFAR</strain>
    </source>
</reference>
<feature type="region of interest" description="Disordered" evidence="1">
    <location>
        <begin position="1"/>
        <end position="117"/>
    </location>
</feature>
<gene>
    <name evidence="2" type="ORF">OHK93_007327</name>
</gene>
<sequence>MAPSDNWISKTVQSGVASAGSMAGGVVDSAGKSVEGAGKGVGNSVNSYASSAGNTASDYGNGIKDWTKADSSRSQTAKNPLGTSSNTYGGKGVVTGAGKGGGKPASKGTAGNPLGLK</sequence>
<feature type="compositionally biased region" description="Low complexity" evidence="1">
    <location>
        <begin position="12"/>
        <end position="31"/>
    </location>
</feature>
<feature type="compositionally biased region" description="Gly residues" evidence="1">
    <location>
        <begin position="89"/>
        <end position="103"/>
    </location>
</feature>
<dbReference type="EMBL" id="JAPUFD010000006">
    <property type="protein sequence ID" value="MDI1488053.1"/>
    <property type="molecule type" value="Genomic_DNA"/>
</dbReference>
<dbReference type="Proteomes" id="UP001161017">
    <property type="component" value="Unassembled WGS sequence"/>
</dbReference>
<feature type="compositionally biased region" description="Polar residues" evidence="1">
    <location>
        <begin position="1"/>
        <end position="11"/>
    </location>
</feature>
<name>A0AA43QK92_9LECA</name>
<proteinExistence type="predicted"/>
<evidence type="ECO:0000313" key="2">
    <source>
        <dbReference type="EMBL" id="MDI1488053.1"/>
    </source>
</evidence>
<keyword evidence="3" id="KW-1185">Reference proteome</keyword>
<organism evidence="2 3">
    <name type="scientific">Ramalina farinacea</name>
    <dbReference type="NCBI Taxonomy" id="258253"/>
    <lineage>
        <taxon>Eukaryota</taxon>
        <taxon>Fungi</taxon>
        <taxon>Dikarya</taxon>
        <taxon>Ascomycota</taxon>
        <taxon>Pezizomycotina</taxon>
        <taxon>Lecanoromycetes</taxon>
        <taxon>OSLEUM clade</taxon>
        <taxon>Lecanoromycetidae</taxon>
        <taxon>Lecanorales</taxon>
        <taxon>Lecanorineae</taxon>
        <taxon>Ramalinaceae</taxon>
        <taxon>Ramalina</taxon>
    </lineage>
</organism>
<protein>
    <submittedName>
        <fullName evidence="2">Uncharacterized protein</fullName>
    </submittedName>
</protein>
<evidence type="ECO:0000313" key="3">
    <source>
        <dbReference type="Proteomes" id="UP001161017"/>
    </source>
</evidence>
<feature type="compositionally biased region" description="Polar residues" evidence="1">
    <location>
        <begin position="72"/>
        <end position="88"/>
    </location>
</feature>
<feature type="compositionally biased region" description="Polar residues" evidence="1">
    <location>
        <begin position="43"/>
        <end position="58"/>
    </location>
</feature>
<comment type="caution">
    <text evidence="2">The sequence shown here is derived from an EMBL/GenBank/DDBJ whole genome shotgun (WGS) entry which is preliminary data.</text>
</comment>
<dbReference type="AlphaFoldDB" id="A0AA43QK92"/>